<accession>A0ABW0VI61</accession>
<comment type="caution">
    <text evidence="2">The sequence shown here is derived from an EMBL/GenBank/DDBJ whole genome shotgun (WGS) entry which is preliminary data.</text>
</comment>
<dbReference type="RefSeq" id="WP_346143055.1">
    <property type="nucleotide sequence ID" value="NZ_BAAAUA010000012.1"/>
</dbReference>
<evidence type="ECO:0000256" key="1">
    <source>
        <dbReference type="SAM" id="MobiDB-lite"/>
    </source>
</evidence>
<evidence type="ECO:0008006" key="4">
    <source>
        <dbReference type="Google" id="ProtNLM"/>
    </source>
</evidence>
<gene>
    <name evidence="2" type="ORF">ACFPZF_24710</name>
</gene>
<reference evidence="3" key="1">
    <citation type="journal article" date="2019" name="Int. J. Syst. Evol. Microbiol.">
        <title>The Global Catalogue of Microorganisms (GCM) 10K type strain sequencing project: providing services to taxonomists for standard genome sequencing and annotation.</title>
        <authorList>
            <consortium name="The Broad Institute Genomics Platform"/>
            <consortium name="The Broad Institute Genome Sequencing Center for Infectious Disease"/>
            <person name="Wu L."/>
            <person name="Ma J."/>
        </authorList>
    </citation>
    <scope>NUCLEOTIDE SEQUENCE [LARGE SCALE GENOMIC DNA]</scope>
    <source>
        <strain evidence="3">CGMCC 4.1622</strain>
    </source>
</reference>
<feature type="region of interest" description="Disordered" evidence="1">
    <location>
        <begin position="256"/>
        <end position="281"/>
    </location>
</feature>
<keyword evidence="3" id="KW-1185">Reference proteome</keyword>
<organism evidence="2 3">
    <name type="scientific">Kitasatospora cinereorecta</name>
    <dbReference type="NCBI Taxonomy" id="285560"/>
    <lineage>
        <taxon>Bacteria</taxon>
        <taxon>Bacillati</taxon>
        <taxon>Actinomycetota</taxon>
        <taxon>Actinomycetes</taxon>
        <taxon>Kitasatosporales</taxon>
        <taxon>Streptomycetaceae</taxon>
        <taxon>Kitasatospora</taxon>
    </lineage>
</organism>
<protein>
    <recommendedName>
        <fullName evidence="4">DUF4123 domain-containing protein</fullName>
    </recommendedName>
</protein>
<proteinExistence type="predicted"/>
<evidence type="ECO:0000313" key="2">
    <source>
        <dbReference type="EMBL" id="MFC5644552.1"/>
    </source>
</evidence>
<dbReference type="Proteomes" id="UP001596066">
    <property type="component" value="Unassembled WGS sequence"/>
</dbReference>
<evidence type="ECO:0000313" key="3">
    <source>
        <dbReference type="Proteomes" id="UP001596066"/>
    </source>
</evidence>
<dbReference type="EMBL" id="JBHSOC010000049">
    <property type="protein sequence ID" value="MFC5644552.1"/>
    <property type="molecule type" value="Genomic_DNA"/>
</dbReference>
<name>A0ABW0VI61_9ACTN</name>
<sequence length="281" mass="30758">MIINSALADILDRDAGATESDLLLAALVDHGAFVPVRENGSVLFFRDDAGNPALPGYVSESCVEVRLAEAAGSVHCDVMRLLDIAGDTEAGRLMLFSDHGSATVPLPLLVRTLRRRGRQSQGERLRLTWSTHPAAVALRDALLRRVREFAAVRAVWISHARWLDTGMETLLLHVAVDEDLPSPTAHRMMEVLLAEEVTLGDGDPKVGMIAVNTAAHADAIADLERMGLDTVRHDRETGRVEVVSQEYDDPQVADAARRALAEEQPGAGSEAERPRRWWRRG</sequence>